<organism evidence="1 2">
    <name type="scientific">Portunus trituberculatus</name>
    <name type="common">Swimming crab</name>
    <name type="synonym">Neptunus trituberculatus</name>
    <dbReference type="NCBI Taxonomy" id="210409"/>
    <lineage>
        <taxon>Eukaryota</taxon>
        <taxon>Metazoa</taxon>
        <taxon>Ecdysozoa</taxon>
        <taxon>Arthropoda</taxon>
        <taxon>Crustacea</taxon>
        <taxon>Multicrustacea</taxon>
        <taxon>Malacostraca</taxon>
        <taxon>Eumalacostraca</taxon>
        <taxon>Eucarida</taxon>
        <taxon>Decapoda</taxon>
        <taxon>Pleocyemata</taxon>
        <taxon>Brachyura</taxon>
        <taxon>Eubrachyura</taxon>
        <taxon>Portunoidea</taxon>
        <taxon>Portunidae</taxon>
        <taxon>Portuninae</taxon>
        <taxon>Portunus</taxon>
    </lineage>
</organism>
<comment type="caution">
    <text evidence="1">The sequence shown here is derived from an EMBL/GenBank/DDBJ whole genome shotgun (WGS) entry which is preliminary data.</text>
</comment>
<dbReference type="Proteomes" id="UP000324222">
    <property type="component" value="Unassembled WGS sequence"/>
</dbReference>
<keyword evidence="2" id="KW-1185">Reference proteome</keyword>
<protein>
    <submittedName>
        <fullName evidence="1">Uncharacterized protein</fullName>
    </submittedName>
</protein>
<gene>
    <name evidence="1" type="ORF">E2C01_059403</name>
</gene>
<reference evidence="1 2" key="1">
    <citation type="submission" date="2019-05" db="EMBL/GenBank/DDBJ databases">
        <title>Another draft genome of Portunus trituberculatus and its Hox gene families provides insights of decapod evolution.</title>
        <authorList>
            <person name="Jeong J.-H."/>
            <person name="Song I."/>
            <person name="Kim S."/>
            <person name="Choi T."/>
            <person name="Kim D."/>
            <person name="Ryu S."/>
            <person name="Kim W."/>
        </authorList>
    </citation>
    <scope>NUCLEOTIDE SEQUENCE [LARGE SCALE GENOMIC DNA]</scope>
    <source>
        <tissue evidence="1">Muscle</tissue>
    </source>
</reference>
<dbReference type="EMBL" id="VSRR010023141">
    <property type="protein sequence ID" value="MPC65270.1"/>
    <property type="molecule type" value="Genomic_DNA"/>
</dbReference>
<proteinExistence type="predicted"/>
<name>A0A5B7GZ15_PORTR</name>
<dbReference type="AlphaFoldDB" id="A0A5B7GZ15"/>
<evidence type="ECO:0000313" key="1">
    <source>
        <dbReference type="EMBL" id="MPC65270.1"/>
    </source>
</evidence>
<accession>A0A5B7GZ15</accession>
<evidence type="ECO:0000313" key="2">
    <source>
        <dbReference type="Proteomes" id="UP000324222"/>
    </source>
</evidence>
<sequence length="82" mass="8962">MKLAGDMGPNMGTTLYKIACATNGRKLNNASHILFKTLGAIGPVQTRRFQRALANEALAKSLIVYASMEPFTREAAFCLTQR</sequence>